<organism evidence="2 3">
    <name type="scientific">Lithohypha guttulata</name>
    <dbReference type="NCBI Taxonomy" id="1690604"/>
    <lineage>
        <taxon>Eukaryota</taxon>
        <taxon>Fungi</taxon>
        <taxon>Dikarya</taxon>
        <taxon>Ascomycota</taxon>
        <taxon>Pezizomycotina</taxon>
        <taxon>Eurotiomycetes</taxon>
        <taxon>Chaetothyriomycetidae</taxon>
        <taxon>Chaetothyriales</taxon>
        <taxon>Trichomeriaceae</taxon>
        <taxon>Lithohypha</taxon>
    </lineage>
</organism>
<comment type="caution">
    <text evidence="2">The sequence shown here is derived from an EMBL/GenBank/DDBJ whole genome shotgun (WGS) entry which is preliminary data.</text>
</comment>
<dbReference type="PANTHER" id="PTHR40260:SF2">
    <property type="entry name" value="BLR8190 PROTEIN"/>
    <property type="match status" value="1"/>
</dbReference>
<dbReference type="EMBL" id="JAVRRG010000304">
    <property type="protein sequence ID" value="KAK5073365.1"/>
    <property type="molecule type" value="Genomic_DNA"/>
</dbReference>
<dbReference type="NCBIfam" id="TIGR02118">
    <property type="entry name" value="EthD family reductase"/>
    <property type="match status" value="1"/>
</dbReference>
<evidence type="ECO:0000256" key="1">
    <source>
        <dbReference type="ARBA" id="ARBA00005986"/>
    </source>
</evidence>
<evidence type="ECO:0000313" key="3">
    <source>
        <dbReference type="Proteomes" id="UP001345013"/>
    </source>
</evidence>
<proteinExistence type="inferred from homology"/>
<dbReference type="PANTHER" id="PTHR40260">
    <property type="entry name" value="BLR8190 PROTEIN"/>
    <property type="match status" value="1"/>
</dbReference>
<keyword evidence="3" id="KW-1185">Reference proteome</keyword>
<dbReference type="SUPFAM" id="SSF54909">
    <property type="entry name" value="Dimeric alpha+beta barrel"/>
    <property type="match status" value="1"/>
</dbReference>
<dbReference type="InterPro" id="IPR011008">
    <property type="entry name" value="Dimeric_a/b-barrel"/>
</dbReference>
<gene>
    <name evidence="2" type="ORF">LTR24_010316</name>
</gene>
<accession>A0ABR0JU87</accession>
<comment type="similarity">
    <text evidence="1">Belongs to the tpcK family.</text>
</comment>
<dbReference type="InterPro" id="IPR009799">
    <property type="entry name" value="EthD_dom"/>
</dbReference>
<evidence type="ECO:0008006" key="4">
    <source>
        <dbReference type="Google" id="ProtNLM"/>
    </source>
</evidence>
<evidence type="ECO:0000313" key="2">
    <source>
        <dbReference type="EMBL" id="KAK5073365.1"/>
    </source>
</evidence>
<dbReference type="Gene3D" id="3.30.70.100">
    <property type="match status" value="1"/>
</dbReference>
<protein>
    <recommendedName>
        <fullName evidence="4">EthD domain-containing protein</fullName>
    </recommendedName>
</protein>
<reference evidence="2 3" key="1">
    <citation type="submission" date="2023-08" db="EMBL/GenBank/DDBJ databases">
        <title>Black Yeasts Isolated from many extreme environments.</title>
        <authorList>
            <person name="Coleine C."/>
            <person name="Stajich J.E."/>
            <person name="Selbmann L."/>
        </authorList>
    </citation>
    <scope>NUCLEOTIDE SEQUENCE [LARGE SCALE GENOMIC DNA]</scope>
    <source>
        <strain evidence="2 3">CCFEE 5885</strain>
    </source>
</reference>
<name>A0ABR0JU87_9EURO</name>
<dbReference type="Proteomes" id="UP001345013">
    <property type="component" value="Unassembled WGS sequence"/>
</dbReference>
<sequence>MAPGFVVLVLYPRKPGTTFDWQYYLSKHIPLANEIWGPYGMKMHSISEMVAESGYHQTCVIEWESKEGYEKAQQDDRSKEIMADIAEGNFTTASPVFLAGKIVG</sequence>